<dbReference type="EMBL" id="JAFBCF010000001">
    <property type="protein sequence ID" value="MBM7798683.1"/>
    <property type="molecule type" value="Genomic_DNA"/>
</dbReference>
<reference evidence="1 2" key="1">
    <citation type="submission" date="2021-01" db="EMBL/GenBank/DDBJ databases">
        <title>Sequencing the genomes of 1000 actinobacteria strains.</title>
        <authorList>
            <person name="Klenk H.-P."/>
        </authorList>
    </citation>
    <scope>NUCLEOTIDE SEQUENCE [LARGE SCALE GENOMIC DNA]</scope>
    <source>
        <strain evidence="1 2">DSM 18662</strain>
    </source>
</reference>
<accession>A0ABS2RJ04</accession>
<dbReference type="Pfam" id="PF06841">
    <property type="entry name" value="Phage_T4_gp19"/>
    <property type="match status" value="1"/>
</dbReference>
<dbReference type="Proteomes" id="UP000704762">
    <property type="component" value="Unassembled WGS sequence"/>
</dbReference>
<dbReference type="InterPro" id="IPR010667">
    <property type="entry name" value="Phage_T4_Gp19"/>
</dbReference>
<name>A0ABS2RJ04_9ACTN</name>
<proteinExistence type="predicted"/>
<keyword evidence="2" id="KW-1185">Reference proteome</keyword>
<organism evidence="1 2">
    <name type="scientific">Microlunatus panaciterrae</name>
    <dbReference type="NCBI Taxonomy" id="400768"/>
    <lineage>
        <taxon>Bacteria</taxon>
        <taxon>Bacillati</taxon>
        <taxon>Actinomycetota</taxon>
        <taxon>Actinomycetes</taxon>
        <taxon>Propionibacteriales</taxon>
        <taxon>Propionibacteriaceae</taxon>
        <taxon>Microlunatus</taxon>
    </lineage>
</organism>
<dbReference type="PANTHER" id="PTHR38009">
    <property type="entry name" value="CONSERVED HYPOTHETICAL PHAGE TAIL PROTEIN"/>
    <property type="match status" value="1"/>
</dbReference>
<dbReference type="InterPro" id="IPR011747">
    <property type="entry name" value="CHP02241"/>
</dbReference>
<sequence length="149" mass="16171">MAESAVGTWVDPFPAFNFKIMIGGEAVAHFTECSAPVVDVGTAEYREAGQSQLVHQIPTITTYHDISLRYGLTSSTVMWDWFSATVRGAVERKGVSIVLLDSAGSQPVLQWDLVGAFPKRWIGAVLRATAREVAVEEIVLAYESLGRAA</sequence>
<dbReference type="NCBIfam" id="TIGR02241">
    <property type="entry name" value="conserved hypothetical phage tail region protein"/>
    <property type="match status" value="1"/>
</dbReference>
<gene>
    <name evidence="1" type="ORF">JOE57_001604</name>
</gene>
<evidence type="ECO:0000313" key="2">
    <source>
        <dbReference type="Proteomes" id="UP000704762"/>
    </source>
</evidence>
<dbReference type="RefSeq" id="WP_204917198.1">
    <property type="nucleotide sequence ID" value="NZ_BAAAQP010000002.1"/>
</dbReference>
<protein>
    <submittedName>
        <fullName evidence="1">Phage tail-like protein</fullName>
    </submittedName>
</protein>
<evidence type="ECO:0000313" key="1">
    <source>
        <dbReference type="EMBL" id="MBM7798683.1"/>
    </source>
</evidence>
<comment type="caution">
    <text evidence="1">The sequence shown here is derived from an EMBL/GenBank/DDBJ whole genome shotgun (WGS) entry which is preliminary data.</text>
</comment>
<dbReference type="PANTHER" id="PTHR38009:SF1">
    <property type="entry name" value="CONSERVED HYPOTHETICAL PHAGE TAIL PROTEIN"/>
    <property type="match status" value="1"/>
</dbReference>